<sequence length="210" mass="23748">MQMRLCNHNKIFECDFSHMKLIKKHRKGMAKFFTKTPNTNRESMEINDARARVSPRSETLPPVWKFTCMAKETCQSSHNNLSAVIKEVSWQKMQAEEKAALAIQAGEVGDGGIPVIAVVTDGAWSRRSYRTNYNVLSGARIIGAKTKVLFASTRNSYCYICDRASSIKANQQIPMCYKNWNKSSTTMAADIIVEGFRNSIAIHNLKYNKL</sequence>
<reference evidence="2 3" key="1">
    <citation type="submission" date="2023-02" db="EMBL/GenBank/DDBJ databases">
        <title>LHISI_Scaffold_Assembly.</title>
        <authorList>
            <person name="Stuart O.P."/>
            <person name="Cleave R."/>
            <person name="Magrath M.J.L."/>
            <person name="Mikheyev A.S."/>
        </authorList>
    </citation>
    <scope>NUCLEOTIDE SEQUENCE [LARGE SCALE GENOMIC DNA]</scope>
    <source>
        <strain evidence="2">Daus_M_001</strain>
        <tissue evidence="2">Leg muscle</tissue>
    </source>
</reference>
<feature type="domain" description="Mutator-like transposase" evidence="1">
    <location>
        <begin position="68"/>
        <end position="209"/>
    </location>
</feature>
<name>A0ABQ9GY49_9NEOP</name>
<comment type="caution">
    <text evidence="2">The sequence shown here is derived from an EMBL/GenBank/DDBJ whole genome shotgun (WGS) entry which is preliminary data.</text>
</comment>
<keyword evidence="3" id="KW-1185">Reference proteome</keyword>
<organism evidence="2 3">
    <name type="scientific">Dryococelus australis</name>
    <dbReference type="NCBI Taxonomy" id="614101"/>
    <lineage>
        <taxon>Eukaryota</taxon>
        <taxon>Metazoa</taxon>
        <taxon>Ecdysozoa</taxon>
        <taxon>Arthropoda</taxon>
        <taxon>Hexapoda</taxon>
        <taxon>Insecta</taxon>
        <taxon>Pterygota</taxon>
        <taxon>Neoptera</taxon>
        <taxon>Polyneoptera</taxon>
        <taxon>Phasmatodea</taxon>
        <taxon>Verophasmatodea</taxon>
        <taxon>Anareolatae</taxon>
        <taxon>Phasmatidae</taxon>
        <taxon>Eurycanthinae</taxon>
        <taxon>Dryococelus</taxon>
    </lineage>
</organism>
<dbReference type="InterPro" id="IPR049012">
    <property type="entry name" value="Mutator_transp_dom"/>
</dbReference>
<feature type="non-terminal residue" evidence="2">
    <location>
        <position position="210"/>
    </location>
</feature>
<evidence type="ECO:0000313" key="3">
    <source>
        <dbReference type="Proteomes" id="UP001159363"/>
    </source>
</evidence>
<dbReference type="EMBL" id="JARBHB010000008">
    <property type="protein sequence ID" value="KAJ8876906.1"/>
    <property type="molecule type" value="Genomic_DNA"/>
</dbReference>
<evidence type="ECO:0000259" key="1">
    <source>
        <dbReference type="Pfam" id="PF20700"/>
    </source>
</evidence>
<gene>
    <name evidence="2" type="ORF">PR048_021355</name>
</gene>
<dbReference type="Proteomes" id="UP001159363">
    <property type="component" value="Chromosome 7"/>
</dbReference>
<evidence type="ECO:0000313" key="2">
    <source>
        <dbReference type="EMBL" id="KAJ8876906.1"/>
    </source>
</evidence>
<protein>
    <recommendedName>
        <fullName evidence="1">Mutator-like transposase domain-containing protein</fullName>
    </recommendedName>
</protein>
<proteinExistence type="predicted"/>
<dbReference type="Pfam" id="PF20700">
    <property type="entry name" value="Mutator"/>
    <property type="match status" value="1"/>
</dbReference>
<accession>A0ABQ9GY49</accession>